<dbReference type="PANTHER" id="PTHR44688:SF16">
    <property type="entry name" value="DNA-BINDING TRANSCRIPTIONAL ACTIVATOR DEVR_DOSR"/>
    <property type="match status" value="1"/>
</dbReference>
<dbReference type="PRINTS" id="PR00038">
    <property type="entry name" value="HTHLUXR"/>
</dbReference>
<dbReference type="InterPro" id="IPR016032">
    <property type="entry name" value="Sig_transdc_resp-reg_C-effctor"/>
</dbReference>
<keyword evidence="6" id="KW-1185">Reference proteome</keyword>
<dbReference type="PROSITE" id="PS00622">
    <property type="entry name" value="HTH_LUXR_1"/>
    <property type="match status" value="1"/>
</dbReference>
<dbReference type="InterPro" id="IPR000792">
    <property type="entry name" value="Tscrpt_reg_LuxR_C"/>
</dbReference>
<gene>
    <name evidence="5" type="ORF">Voc01_056160</name>
</gene>
<dbReference type="Gene3D" id="1.10.10.10">
    <property type="entry name" value="Winged helix-like DNA-binding domain superfamily/Winged helix DNA-binding domain"/>
    <property type="match status" value="1"/>
</dbReference>
<evidence type="ECO:0000313" key="5">
    <source>
        <dbReference type="EMBL" id="GIJ70699.1"/>
    </source>
</evidence>
<accession>A0A8J3ZUI8</accession>
<comment type="caution">
    <text evidence="5">The sequence shown here is derived from an EMBL/GenBank/DDBJ whole genome shotgun (WGS) entry which is preliminary data.</text>
</comment>
<protein>
    <recommendedName>
        <fullName evidence="4">HTH luxR-type domain-containing protein</fullName>
    </recommendedName>
</protein>
<dbReference type="PROSITE" id="PS50043">
    <property type="entry name" value="HTH_LUXR_2"/>
    <property type="match status" value="1"/>
</dbReference>
<keyword evidence="2" id="KW-0238">DNA-binding</keyword>
<feature type="domain" description="HTH luxR-type" evidence="4">
    <location>
        <begin position="31"/>
        <end position="96"/>
    </location>
</feature>
<evidence type="ECO:0000259" key="4">
    <source>
        <dbReference type="PROSITE" id="PS50043"/>
    </source>
</evidence>
<dbReference type="Proteomes" id="UP000635606">
    <property type="component" value="Unassembled WGS sequence"/>
</dbReference>
<dbReference type="Pfam" id="PF00196">
    <property type="entry name" value="GerE"/>
    <property type="match status" value="1"/>
</dbReference>
<organism evidence="5 6">
    <name type="scientific">Virgisporangium ochraceum</name>
    <dbReference type="NCBI Taxonomy" id="65505"/>
    <lineage>
        <taxon>Bacteria</taxon>
        <taxon>Bacillati</taxon>
        <taxon>Actinomycetota</taxon>
        <taxon>Actinomycetes</taxon>
        <taxon>Micromonosporales</taxon>
        <taxon>Micromonosporaceae</taxon>
        <taxon>Virgisporangium</taxon>
    </lineage>
</organism>
<evidence type="ECO:0000256" key="2">
    <source>
        <dbReference type="ARBA" id="ARBA00023125"/>
    </source>
</evidence>
<dbReference type="InterPro" id="IPR036388">
    <property type="entry name" value="WH-like_DNA-bd_sf"/>
</dbReference>
<dbReference type="EMBL" id="BOPH01000082">
    <property type="protein sequence ID" value="GIJ70699.1"/>
    <property type="molecule type" value="Genomic_DNA"/>
</dbReference>
<name>A0A8J3ZUI8_9ACTN</name>
<evidence type="ECO:0000256" key="3">
    <source>
        <dbReference type="ARBA" id="ARBA00023163"/>
    </source>
</evidence>
<keyword evidence="1" id="KW-0805">Transcription regulation</keyword>
<sequence>MTARGRIVSTPGNSFVLKQLSDREIQTGPGRTFVLEQLTDRELQVLGLVAAGHRNREIAEVLNVTIKTVEFHLSNILGKLNAQSRTEAVTRAWQVGMLRLNAS</sequence>
<proteinExistence type="predicted"/>
<dbReference type="PANTHER" id="PTHR44688">
    <property type="entry name" value="DNA-BINDING TRANSCRIPTIONAL ACTIVATOR DEVR_DOSR"/>
    <property type="match status" value="1"/>
</dbReference>
<evidence type="ECO:0000256" key="1">
    <source>
        <dbReference type="ARBA" id="ARBA00023015"/>
    </source>
</evidence>
<dbReference type="SMART" id="SM00421">
    <property type="entry name" value="HTH_LUXR"/>
    <property type="match status" value="1"/>
</dbReference>
<dbReference type="GO" id="GO:0003677">
    <property type="term" value="F:DNA binding"/>
    <property type="evidence" value="ECO:0007669"/>
    <property type="project" value="UniProtKB-KW"/>
</dbReference>
<keyword evidence="3" id="KW-0804">Transcription</keyword>
<dbReference type="GO" id="GO:0006355">
    <property type="term" value="P:regulation of DNA-templated transcription"/>
    <property type="evidence" value="ECO:0007669"/>
    <property type="project" value="InterPro"/>
</dbReference>
<reference evidence="5" key="1">
    <citation type="submission" date="2021-01" db="EMBL/GenBank/DDBJ databases">
        <title>Whole genome shotgun sequence of Virgisporangium ochraceum NBRC 16418.</title>
        <authorList>
            <person name="Komaki H."/>
            <person name="Tamura T."/>
        </authorList>
    </citation>
    <scope>NUCLEOTIDE SEQUENCE</scope>
    <source>
        <strain evidence="5">NBRC 16418</strain>
    </source>
</reference>
<dbReference type="AlphaFoldDB" id="A0A8J3ZUI8"/>
<dbReference type="SUPFAM" id="SSF46894">
    <property type="entry name" value="C-terminal effector domain of the bipartite response regulators"/>
    <property type="match status" value="1"/>
</dbReference>
<dbReference type="CDD" id="cd06170">
    <property type="entry name" value="LuxR_C_like"/>
    <property type="match status" value="1"/>
</dbReference>
<dbReference type="RefSeq" id="WP_203930595.1">
    <property type="nucleotide sequence ID" value="NZ_BOPH01000082.1"/>
</dbReference>
<evidence type="ECO:0000313" key="6">
    <source>
        <dbReference type="Proteomes" id="UP000635606"/>
    </source>
</evidence>